<evidence type="ECO:0000256" key="3">
    <source>
        <dbReference type="ARBA" id="ARBA00022679"/>
    </source>
</evidence>
<dbReference type="GO" id="GO:0005507">
    <property type="term" value="F:copper ion binding"/>
    <property type="evidence" value="ECO:0007669"/>
    <property type="project" value="TreeGrafter"/>
</dbReference>
<evidence type="ECO:0000256" key="9">
    <source>
        <dbReference type="ARBA" id="ARBA00049893"/>
    </source>
</evidence>
<evidence type="ECO:0000256" key="7">
    <source>
        <dbReference type="ARBA" id="ARBA00047989"/>
    </source>
</evidence>
<dbReference type="EMBL" id="VYGV01000006">
    <property type="protein sequence ID" value="NWF44542.1"/>
    <property type="molecule type" value="Genomic_DNA"/>
</dbReference>
<accession>A0A7Y8GTI3</accession>
<proteinExistence type="inferred from homology"/>
<organism evidence="11 12">
    <name type="scientific">Hydrogenophaga aromaticivorans</name>
    <dbReference type="NCBI Taxonomy" id="2610898"/>
    <lineage>
        <taxon>Bacteria</taxon>
        <taxon>Pseudomonadati</taxon>
        <taxon>Pseudomonadota</taxon>
        <taxon>Betaproteobacteria</taxon>
        <taxon>Burkholderiales</taxon>
        <taxon>Comamonadaceae</taxon>
        <taxon>Hydrogenophaga</taxon>
    </lineage>
</organism>
<dbReference type="PANTHER" id="PTHR30616">
    <property type="entry name" value="UNCHARACTERIZED PROTEIN YFIH"/>
    <property type="match status" value="1"/>
</dbReference>
<dbReference type="GO" id="GO:0016787">
    <property type="term" value="F:hydrolase activity"/>
    <property type="evidence" value="ECO:0007669"/>
    <property type="project" value="UniProtKB-KW"/>
</dbReference>
<keyword evidence="6" id="KW-0862">Zinc</keyword>
<dbReference type="SUPFAM" id="SSF64438">
    <property type="entry name" value="CNF1/YfiH-like putative cysteine hydrolases"/>
    <property type="match status" value="1"/>
</dbReference>
<evidence type="ECO:0000256" key="10">
    <source>
        <dbReference type="RuleBase" id="RU361274"/>
    </source>
</evidence>
<evidence type="ECO:0000256" key="6">
    <source>
        <dbReference type="ARBA" id="ARBA00022833"/>
    </source>
</evidence>
<dbReference type="NCBIfam" id="TIGR00726">
    <property type="entry name" value="peptidoglycan editing factor PgeF"/>
    <property type="match status" value="1"/>
</dbReference>
<gene>
    <name evidence="11" type="primary">pgeF</name>
    <name evidence="11" type="ORF">F3K02_04645</name>
</gene>
<evidence type="ECO:0000256" key="8">
    <source>
        <dbReference type="ARBA" id="ARBA00048968"/>
    </source>
</evidence>
<dbReference type="AlphaFoldDB" id="A0A7Y8GTI3"/>
<comment type="catalytic activity">
    <reaction evidence="7">
        <text>adenosine + H2O + H(+) = inosine + NH4(+)</text>
        <dbReference type="Rhea" id="RHEA:24408"/>
        <dbReference type="ChEBI" id="CHEBI:15377"/>
        <dbReference type="ChEBI" id="CHEBI:15378"/>
        <dbReference type="ChEBI" id="CHEBI:16335"/>
        <dbReference type="ChEBI" id="CHEBI:17596"/>
        <dbReference type="ChEBI" id="CHEBI:28938"/>
        <dbReference type="EC" id="3.5.4.4"/>
    </reaction>
    <physiologicalReaction direction="left-to-right" evidence="7">
        <dbReference type="Rhea" id="RHEA:24409"/>
    </physiologicalReaction>
</comment>
<dbReference type="PANTHER" id="PTHR30616:SF2">
    <property type="entry name" value="PURINE NUCLEOSIDE PHOSPHORYLASE LACC1"/>
    <property type="match status" value="1"/>
</dbReference>
<keyword evidence="4" id="KW-0479">Metal-binding</keyword>
<dbReference type="CDD" id="cd16833">
    <property type="entry name" value="YfiH"/>
    <property type="match status" value="1"/>
</dbReference>
<dbReference type="Pfam" id="PF02578">
    <property type="entry name" value="Cu-oxidase_4"/>
    <property type="match status" value="1"/>
</dbReference>
<keyword evidence="12" id="KW-1185">Reference proteome</keyword>
<dbReference type="InterPro" id="IPR003730">
    <property type="entry name" value="Cu_polyphenol_OxRdtase"/>
</dbReference>
<comment type="catalytic activity">
    <reaction evidence="9">
        <text>S-methyl-5'-thioadenosine + phosphate = 5-(methylsulfanyl)-alpha-D-ribose 1-phosphate + adenine</text>
        <dbReference type="Rhea" id="RHEA:11852"/>
        <dbReference type="ChEBI" id="CHEBI:16708"/>
        <dbReference type="ChEBI" id="CHEBI:17509"/>
        <dbReference type="ChEBI" id="CHEBI:43474"/>
        <dbReference type="ChEBI" id="CHEBI:58533"/>
        <dbReference type="EC" id="2.4.2.28"/>
    </reaction>
    <physiologicalReaction direction="left-to-right" evidence="9">
        <dbReference type="Rhea" id="RHEA:11853"/>
    </physiologicalReaction>
</comment>
<comment type="similarity">
    <text evidence="2 10">Belongs to the purine nucleoside phosphorylase YfiH/LACC1 family.</text>
</comment>
<dbReference type="RefSeq" id="WP_177133822.1">
    <property type="nucleotide sequence ID" value="NZ_VYGV01000006.1"/>
</dbReference>
<protein>
    <recommendedName>
        <fullName evidence="10">Purine nucleoside phosphorylase</fullName>
    </recommendedName>
</protein>
<evidence type="ECO:0000256" key="1">
    <source>
        <dbReference type="ARBA" id="ARBA00000553"/>
    </source>
</evidence>
<comment type="catalytic activity">
    <reaction evidence="1">
        <text>inosine + phosphate = alpha-D-ribose 1-phosphate + hypoxanthine</text>
        <dbReference type="Rhea" id="RHEA:27646"/>
        <dbReference type="ChEBI" id="CHEBI:17368"/>
        <dbReference type="ChEBI" id="CHEBI:17596"/>
        <dbReference type="ChEBI" id="CHEBI:43474"/>
        <dbReference type="ChEBI" id="CHEBI:57720"/>
        <dbReference type="EC" id="2.4.2.1"/>
    </reaction>
    <physiologicalReaction direction="left-to-right" evidence="1">
        <dbReference type="Rhea" id="RHEA:27647"/>
    </physiologicalReaction>
</comment>
<evidence type="ECO:0000256" key="2">
    <source>
        <dbReference type="ARBA" id="ARBA00007353"/>
    </source>
</evidence>
<evidence type="ECO:0000313" key="11">
    <source>
        <dbReference type="EMBL" id="NWF44542.1"/>
    </source>
</evidence>
<keyword evidence="5" id="KW-0378">Hydrolase</keyword>
<comment type="caution">
    <text evidence="11">The sequence shown here is derived from an EMBL/GenBank/DDBJ whole genome shotgun (WGS) entry which is preliminary data.</text>
</comment>
<dbReference type="Gene3D" id="3.60.140.10">
    <property type="entry name" value="CNF1/YfiH-like putative cysteine hydrolases"/>
    <property type="match status" value="1"/>
</dbReference>
<evidence type="ECO:0000256" key="5">
    <source>
        <dbReference type="ARBA" id="ARBA00022801"/>
    </source>
</evidence>
<comment type="catalytic activity">
    <reaction evidence="8">
        <text>adenosine + phosphate = alpha-D-ribose 1-phosphate + adenine</text>
        <dbReference type="Rhea" id="RHEA:27642"/>
        <dbReference type="ChEBI" id="CHEBI:16335"/>
        <dbReference type="ChEBI" id="CHEBI:16708"/>
        <dbReference type="ChEBI" id="CHEBI:43474"/>
        <dbReference type="ChEBI" id="CHEBI:57720"/>
        <dbReference type="EC" id="2.4.2.1"/>
    </reaction>
    <physiologicalReaction direction="left-to-right" evidence="8">
        <dbReference type="Rhea" id="RHEA:27643"/>
    </physiologicalReaction>
</comment>
<evidence type="ECO:0000256" key="4">
    <source>
        <dbReference type="ARBA" id="ARBA00022723"/>
    </source>
</evidence>
<dbReference type="InterPro" id="IPR011324">
    <property type="entry name" value="Cytotoxic_necrot_fac-like_cat"/>
</dbReference>
<dbReference type="InterPro" id="IPR038371">
    <property type="entry name" value="Cu_polyphenol_OxRdtase_sf"/>
</dbReference>
<keyword evidence="3" id="KW-0808">Transferase</keyword>
<evidence type="ECO:0000313" key="12">
    <source>
        <dbReference type="Proteomes" id="UP000545507"/>
    </source>
</evidence>
<name>A0A7Y8GTI3_9BURK</name>
<reference evidence="11 12" key="1">
    <citation type="submission" date="2019-09" db="EMBL/GenBank/DDBJ databases">
        <title>Hydrogenophaga aromatica sp. nov., isolated from a para-xylene-degrading enrichment culture.</title>
        <authorList>
            <person name="Tancsics A."/>
            <person name="Banerjee S."/>
        </authorList>
    </citation>
    <scope>NUCLEOTIDE SEQUENCE [LARGE SCALE GENOMIC DNA]</scope>
    <source>
        <strain evidence="11 12">D2P1</strain>
    </source>
</reference>
<sequence length="273" mass="28838">MPIPEDWLVPDWPSPAGVRAVFTTRSGGVSALPFDRFNLGDHVGDDPVAVATNRARLAGATGVRPVFLKQVHGVAVAPLDTRTPDGGEADACLSTQPGVACTIMVADCLPVLFTNSAGSVVAAAHAGWRGLAGGADGQGVLEATVAAFVQAAQQMDASADRDRIIADMLVWLGPCIGPEAFEVGSEVRSAFVQRDPAVQRAFVPHPADGEKHLANLPMLARLRLSTMGIHRVYGNDGTPVWCTATQPLRFFSHRRDAVRLGSTGRMAACIWRV</sequence>
<dbReference type="Proteomes" id="UP000545507">
    <property type="component" value="Unassembled WGS sequence"/>
</dbReference>
<dbReference type="GO" id="GO:0017061">
    <property type="term" value="F:S-methyl-5-thioadenosine phosphorylase activity"/>
    <property type="evidence" value="ECO:0007669"/>
    <property type="project" value="UniProtKB-EC"/>
</dbReference>